<feature type="transmembrane region" description="Helical" evidence="1">
    <location>
        <begin position="260"/>
        <end position="282"/>
    </location>
</feature>
<sequence>MRLLEIIIKKEDKEALEKILDVEEVIEKWISETVDEKLVVKALIRDEHTKELLNDLENKSDCRVVIHPVEGVLPKPESVENKEDKTIGFGKFIAISKEELYSDVDEPVSLSANFILMVVLSSFVAGIGILKDNVAIIIGAMVIAPFLGPNMSMAFGTTLGDLKIIKKSMITGVVSTLIALVISFFWGMLAGDVGNITMDPKPSIEDIILALVCGFAGVISALGGQGGSLVGVMVAAALVPPLVRAGLLLGGAYYTDALNSFVIFATNIICLNIAGIITFYLAGIQPGKWWEKENAKKKTRNAFLIWSLALALIIIAVFLIRKLGGDE</sequence>
<dbReference type="Pfam" id="PF04087">
    <property type="entry name" value="DUF389"/>
    <property type="match status" value="1"/>
</dbReference>
<dbReference type="PANTHER" id="PTHR20992">
    <property type="entry name" value="AT15442P-RELATED"/>
    <property type="match status" value="1"/>
</dbReference>
<dbReference type="OrthoDB" id="9790659at2"/>
<proteinExistence type="predicted"/>
<dbReference type="EMBL" id="FPJE01000001">
    <property type="protein sequence ID" value="SFW14906.1"/>
    <property type="molecule type" value="Genomic_DNA"/>
</dbReference>
<keyword evidence="1" id="KW-1133">Transmembrane helix</keyword>
<feature type="transmembrane region" description="Helical" evidence="1">
    <location>
        <begin position="168"/>
        <end position="187"/>
    </location>
</feature>
<feature type="transmembrane region" description="Helical" evidence="1">
    <location>
        <begin position="303"/>
        <end position="320"/>
    </location>
</feature>
<gene>
    <name evidence="2" type="ORF">SAMN02927921_00282</name>
</gene>
<dbReference type="RefSeq" id="WP_072315506.1">
    <property type="nucleotide sequence ID" value="NZ_FPJE01000001.1"/>
</dbReference>
<feature type="transmembrane region" description="Helical" evidence="1">
    <location>
        <begin position="230"/>
        <end position="254"/>
    </location>
</feature>
<name>A0A1K1LVM4_9FLAO</name>
<accession>A0A1K1LVM4</accession>
<feature type="transmembrane region" description="Helical" evidence="1">
    <location>
        <begin position="207"/>
        <end position="223"/>
    </location>
</feature>
<evidence type="ECO:0000256" key="1">
    <source>
        <dbReference type="SAM" id="Phobius"/>
    </source>
</evidence>
<dbReference type="NCBIfam" id="TIGR00341">
    <property type="entry name" value="TIGR00341 family protein"/>
    <property type="match status" value="1"/>
</dbReference>
<dbReference type="AlphaFoldDB" id="A0A1K1LVM4"/>
<dbReference type="PANTHER" id="PTHR20992:SF9">
    <property type="entry name" value="AT15442P-RELATED"/>
    <property type="match status" value="1"/>
</dbReference>
<feature type="transmembrane region" description="Helical" evidence="1">
    <location>
        <begin position="110"/>
        <end position="130"/>
    </location>
</feature>
<dbReference type="InterPro" id="IPR005240">
    <property type="entry name" value="DUF389"/>
</dbReference>
<dbReference type="Proteomes" id="UP000182248">
    <property type="component" value="Unassembled WGS sequence"/>
</dbReference>
<keyword evidence="1" id="KW-0812">Transmembrane</keyword>
<keyword evidence="1" id="KW-0472">Membrane</keyword>
<protein>
    <submittedName>
        <fullName evidence="2">TIGR00341 family protein</fullName>
    </submittedName>
</protein>
<feature type="transmembrane region" description="Helical" evidence="1">
    <location>
        <begin position="136"/>
        <end position="156"/>
    </location>
</feature>
<evidence type="ECO:0000313" key="2">
    <source>
        <dbReference type="EMBL" id="SFW14906.1"/>
    </source>
</evidence>
<reference evidence="2 3" key="1">
    <citation type="submission" date="2016-11" db="EMBL/GenBank/DDBJ databases">
        <authorList>
            <person name="Jaros S."/>
            <person name="Januszkiewicz K."/>
            <person name="Wedrychowicz H."/>
        </authorList>
    </citation>
    <scope>NUCLEOTIDE SEQUENCE [LARGE SCALE GENOMIC DNA]</scope>
    <source>
        <strain evidence="2 3">CGMCC 1.12145</strain>
    </source>
</reference>
<evidence type="ECO:0000313" key="3">
    <source>
        <dbReference type="Proteomes" id="UP000182248"/>
    </source>
</evidence>
<keyword evidence="3" id="KW-1185">Reference proteome</keyword>
<organism evidence="2 3">
    <name type="scientific">Sinomicrobium oceani</name>
    <dbReference type="NCBI Taxonomy" id="1150368"/>
    <lineage>
        <taxon>Bacteria</taxon>
        <taxon>Pseudomonadati</taxon>
        <taxon>Bacteroidota</taxon>
        <taxon>Flavobacteriia</taxon>
        <taxon>Flavobacteriales</taxon>
        <taxon>Flavobacteriaceae</taxon>
        <taxon>Sinomicrobium</taxon>
    </lineage>
</organism>